<organism evidence="6 7">
    <name type="scientific">Gordonibacter urolithinfaciens</name>
    <dbReference type="NCBI Taxonomy" id="1335613"/>
    <lineage>
        <taxon>Bacteria</taxon>
        <taxon>Bacillati</taxon>
        <taxon>Actinomycetota</taxon>
        <taxon>Coriobacteriia</taxon>
        <taxon>Eggerthellales</taxon>
        <taxon>Eggerthellaceae</taxon>
        <taxon>Gordonibacter</taxon>
    </lineage>
</organism>
<gene>
    <name evidence="6" type="ORF">DMP12_09940</name>
    <name evidence="5" type="ORF">GKG38_10460</name>
</gene>
<dbReference type="InterPro" id="IPR050959">
    <property type="entry name" value="MarA-like"/>
</dbReference>
<evidence type="ECO:0000256" key="3">
    <source>
        <dbReference type="ARBA" id="ARBA00023163"/>
    </source>
</evidence>
<protein>
    <submittedName>
        <fullName evidence="6">AraC family transcriptional regulator</fullName>
    </submittedName>
    <submittedName>
        <fullName evidence="5">Helix-turn-helix domain-containing protein</fullName>
    </submittedName>
</protein>
<dbReference type="InterPro" id="IPR018062">
    <property type="entry name" value="HTH_AraC-typ_CS"/>
</dbReference>
<evidence type="ECO:0000256" key="1">
    <source>
        <dbReference type="ARBA" id="ARBA00023015"/>
    </source>
</evidence>
<keyword evidence="1" id="KW-0805">Transcription regulation</keyword>
<reference evidence="6" key="2">
    <citation type="journal article" date="2019" name="Int. J. Syst. Evol. Microbiol.">
        <title>Gordonibacter faecihominis is a later heterotypic synonym of Gordonibacter urolithinfaciens.</title>
        <authorList>
            <person name="Danylec N."/>
            <person name="Stoll D.A."/>
            <person name="Huch M."/>
        </authorList>
    </citation>
    <scope>NUCLEOTIDE SEQUENCE</scope>
    <source>
        <strain evidence="6">DSM 27213</strain>
    </source>
</reference>
<feature type="domain" description="HTH araC/xylS-type" evidence="4">
    <location>
        <begin position="9"/>
        <end position="111"/>
    </location>
</feature>
<sequence>MHEWRRQVQQIVDAIDESIAARDDEALTLRALAELLGYSEFHTTRRFKEVSGMPLRDYLRGRRLAFALKEVRDGDASLLDIALSHGFSSHEAFTRAFKRAFGVTPSAYRADPRPVVLRTKITAFDRYVLGMGEIGMTDENENVEPYFITVPAHRFLHVANRESNGYWDFCQKQNEIPGQDMATVCGLLDSVKGKLDDEGGAEANAGGGQVMAYVSDPAGRLCAWGFPRVECLGARLPRDWAGEVPPNLRLMDVEAGEYAVFEHGPFDYERQMRTVEDKIEAAMAAFEAADNGWQFDTAPGKVIYLYFDPARFCKYVRPVRRA</sequence>
<name>A0A423UJ38_9ACTN</name>
<dbReference type="PANTHER" id="PTHR47504">
    <property type="entry name" value="RIGHT ORIGIN-BINDING PROTEIN"/>
    <property type="match status" value="1"/>
</dbReference>
<dbReference type="SUPFAM" id="SSF46689">
    <property type="entry name" value="Homeodomain-like"/>
    <property type="match status" value="2"/>
</dbReference>
<dbReference type="RefSeq" id="WP_096226621.1">
    <property type="nucleotide sequence ID" value="NZ_CP168029.1"/>
</dbReference>
<reference evidence="6" key="3">
    <citation type="journal article" date="2019" name="Microbiol. Resour. Announc.">
        <title>Draft Genome Sequences of Type Strains of Gordonibacter faecihominis, Paraeggerthella hongkongensis, Parvibacter caecicola,Slackia equolifaciens, Slackia faecicanis, and Slackia isoflavoniconvertens.</title>
        <authorList>
            <person name="Danylec N."/>
            <person name="Stoll D.A."/>
            <person name="Dotsch A."/>
            <person name="Huch M."/>
        </authorList>
    </citation>
    <scope>NUCLEOTIDE SEQUENCE</scope>
    <source>
        <strain evidence="6">DSM 27213</strain>
    </source>
</reference>
<dbReference type="PROSITE" id="PS01124">
    <property type="entry name" value="HTH_ARAC_FAMILY_2"/>
    <property type="match status" value="1"/>
</dbReference>
<proteinExistence type="predicted"/>
<dbReference type="Proteomes" id="UP000285258">
    <property type="component" value="Unassembled WGS sequence"/>
</dbReference>
<keyword evidence="2" id="KW-0238">DNA-binding</keyword>
<dbReference type="InterPro" id="IPR018060">
    <property type="entry name" value="HTH_AraC"/>
</dbReference>
<dbReference type="PANTHER" id="PTHR47504:SF5">
    <property type="entry name" value="RIGHT ORIGIN-BINDING PROTEIN"/>
    <property type="match status" value="1"/>
</dbReference>
<evidence type="ECO:0000259" key="4">
    <source>
        <dbReference type="PROSITE" id="PS01124"/>
    </source>
</evidence>
<dbReference type="PROSITE" id="PS00041">
    <property type="entry name" value="HTH_ARAC_FAMILY_1"/>
    <property type="match status" value="1"/>
</dbReference>
<evidence type="ECO:0000313" key="5">
    <source>
        <dbReference type="EMBL" id="MSA95467.1"/>
    </source>
</evidence>
<dbReference type="Proteomes" id="UP000462865">
    <property type="component" value="Unassembled WGS sequence"/>
</dbReference>
<dbReference type="EMBL" id="QIBW01000011">
    <property type="protein sequence ID" value="ROT89250.1"/>
    <property type="molecule type" value="Genomic_DNA"/>
</dbReference>
<evidence type="ECO:0000256" key="2">
    <source>
        <dbReference type="ARBA" id="ARBA00023125"/>
    </source>
</evidence>
<dbReference type="Gene3D" id="1.10.10.60">
    <property type="entry name" value="Homeodomain-like"/>
    <property type="match status" value="2"/>
</dbReference>
<dbReference type="AlphaFoldDB" id="A0A423UJ38"/>
<dbReference type="InterPro" id="IPR020449">
    <property type="entry name" value="Tscrpt_reg_AraC-type_HTH"/>
</dbReference>
<dbReference type="GO" id="GO:0043565">
    <property type="term" value="F:sequence-specific DNA binding"/>
    <property type="evidence" value="ECO:0007669"/>
    <property type="project" value="InterPro"/>
</dbReference>
<dbReference type="GO" id="GO:0003700">
    <property type="term" value="F:DNA-binding transcription factor activity"/>
    <property type="evidence" value="ECO:0007669"/>
    <property type="project" value="InterPro"/>
</dbReference>
<reference evidence="7" key="1">
    <citation type="submission" date="2018-05" db="EMBL/GenBank/DDBJ databases">
        <title>Genome Sequencing of selected type strains of the family Eggerthellaceae.</title>
        <authorList>
            <person name="Danylec N."/>
            <person name="Stoll D.A."/>
            <person name="Doetsch A."/>
            <person name="Huch M."/>
        </authorList>
    </citation>
    <scope>NUCLEOTIDE SEQUENCE [LARGE SCALE GENOMIC DNA]</scope>
    <source>
        <strain evidence="7">DSM 27213</strain>
    </source>
</reference>
<dbReference type="SMART" id="SM00342">
    <property type="entry name" value="HTH_ARAC"/>
    <property type="match status" value="1"/>
</dbReference>
<reference evidence="5 8" key="4">
    <citation type="journal article" date="2019" name="Nat. Med.">
        <title>A library of human gut bacterial isolates paired with longitudinal multiomics data enables mechanistic microbiome research.</title>
        <authorList>
            <person name="Poyet M."/>
            <person name="Groussin M."/>
            <person name="Gibbons S.M."/>
            <person name="Avila-Pacheco J."/>
            <person name="Jiang X."/>
            <person name="Kearney S.M."/>
            <person name="Perrotta A.R."/>
            <person name="Berdy B."/>
            <person name="Zhao S."/>
            <person name="Lieberman T.D."/>
            <person name="Swanson P.K."/>
            <person name="Smith M."/>
            <person name="Roesemann S."/>
            <person name="Alexander J.E."/>
            <person name="Rich S.A."/>
            <person name="Livny J."/>
            <person name="Vlamakis H."/>
            <person name="Clish C."/>
            <person name="Bullock K."/>
            <person name="Deik A."/>
            <person name="Scott J."/>
            <person name="Pierce K.A."/>
            <person name="Xavier R.J."/>
            <person name="Alm E.J."/>
        </authorList>
    </citation>
    <scope>NUCLEOTIDE SEQUENCE [LARGE SCALE GENOMIC DNA]</scope>
    <source>
        <strain evidence="5 8">BIOML-A1</strain>
    </source>
</reference>
<dbReference type="EMBL" id="WKZA01000051">
    <property type="protein sequence ID" value="MSA95467.1"/>
    <property type="molecule type" value="Genomic_DNA"/>
</dbReference>
<dbReference type="Pfam" id="PF12833">
    <property type="entry name" value="HTH_18"/>
    <property type="match status" value="1"/>
</dbReference>
<evidence type="ECO:0000313" key="7">
    <source>
        <dbReference type="Proteomes" id="UP000285258"/>
    </source>
</evidence>
<evidence type="ECO:0000313" key="8">
    <source>
        <dbReference type="Proteomes" id="UP000462865"/>
    </source>
</evidence>
<keyword evidence="3" id="KW-0804">Transcription</keyword>
<accession>A0A423UJ38</accession>
<evidence type="ECO:0000313" key="6">
    <source>
        <dbReference type="EMBL" id="ROT89250.1"/>
    </source>
</evidence>
<dbReference type="PRINTS" id="PR00032">
    <property type="entry name" value="HTHARAC"/>
</dbReference>
<comment type="caution">
    <text evidence="6">The sequence shown here is derived from an EMBL/GenBank/DDBJ whole genome shotgun (WGS) entry which is preliminary data.</text>
</comment>
<dbReference type="InterPro" id="IPR009057">
    <property type="entry name" value="Homeodomain-like_sf"/>
</dbReference>